<evidence type="ECO:0000313" key="3">
    <source>
        <dbReference type="Proteomes" id="UP001169764"/>
    </source>
</evidence>
<reference evidence="2" key="1">
    <citation type="submission" date="2023-07" db="EMBL/GenBank/DDBJ databases">
        <authorList>
            <person name="Kim M."/>
        </authorList>
    </citation>
    <scope>NUCLEOTIDE SEQUENCE</scope>
    <source>
        <strain evidence="2">BIUV-7</strain>
    </source>
</reference>
<keyword evidence="1" id="KW-0732">Signal</keyword>
<evidence type="ECO:0000256" key="1">
    <source>
        <dbReference type="SAM" id="SignalP"/>
    </source>
</evidence>
<dbReference type="Proteomes" id="UP001169764">
    <property type="component" value="Unassembled WGS sequence"/>
</dbReference>
<name>A0ABT8Y9B0_9SPHN</name>
<dbReference type="EMBL" id="JAUOTP010000004">
    <property type="protein sequence ID" value="MDO6414919.1"/>
    <property type="molecule type" value="Genomic_DNA"/>
</dbReference>
<gene>
    <name evidence="2" type="ORF">Q4F19_11050</name>
</gene>
<feature type="chain" id="PRO_5045841887" description="Outer membrane protein beta-barrel domain-containing protein" evidence="1">
    <location>
        <begin position="23"/>
        <end position="153"/>
    </location>
</feature>
<evidence type="ECO:0008006" key="4">
    <source>
        <dbReference type="Google" id="ProtNLM"/>
    </source>
</evidence>
<comment type="caution">
    <text evidence="2">The sequence shown here is derived from an EMBL/GenBank/DDBJ whole genome shotgun (WGS) entry which is preliminary data.</text>
</comment>
<feature type="signal peptide" evidence="1">
    <location>
        <begin position="1"/>
        <end position="22"/>
    </location>
</feature>
<accession>A0ABT8Y9B0</accession>
<proteinExistence type="predicted"/>
<protein>
    <recommendedName>
        <fullName evidence="4">Outer membrane protein beta-barrel domain-containing protein</fullName>
    </recommendedName>
</protein>
<evidence type="ECO:0000313" key="2">
    <source>
        <dbReference type="EMBL" id="MDO6414919.1"/>
    </source>
</evidence>
<dbReference type="RefSeq" id="WP_303542526.1">
    <property type="nucleotide sequence ID" value="NZ_JAUOTP010000004.1"/>
</dbReference>
<organism evidence="2 3">
    <name type="scientific">Sphingomonas natans</name>
    <dbReference type="NCBI Taxonomy" id="3063330"/>
    <lineage>
        <taxon>Bacteria</taxon>
        <taxon>Pseudomonadati</taxon>
        <taxon>Pseudomonadota</taxon>
        <taxon>Alphaproteobacteria</taxon>
        <taxon>Sphingomonadales</taxon>
        <taxon>Sphingomonadaceae</taxon>
        <taxon>Sphingomonas</taxon>
    </lineage>
</organism>
<sequence length="153" mass="16189">MTTQANMFVAAAAILLMPTAQAPRPFTGTYALASTGEGGRGGGWDFAPLPGIRVGVDAQVHRPRPPAYPAASPKSRPVSFAVGGRLGAVIDRSTLVYVRAGYAAPEQQRRGLLLDAGIERVGQSGGAIRREIRVASYRSGRGERSVERRTCRA</sequence>
<keyword evidence="3" id="KW-1185">Reference proteome</keyword>